<evidence type="ECO:0000256" key="1">
    <source>
        <dbReference type="SAM" id="Phobius"/>
    </source>
</evidence>
<dbReference type="RefSeq" id="WP_301722452.1">
    <property type="nucleotide sequence ID" value="NZ_JAUJWV010000001.1"/>
</dbReference>
<evidence type="ECO:0000313" key="4">
    <source>
        <dbReference type="Proteomes" id="UP001172055"/>
    </source>
</evidence>
<comment type="caution">
    <text evidence="3">The sequence shown here is derived from an EMBL/GenBank/DDBJ whole genome shotgun (WGS) entry which is preliminary data.</text>
</comment>
<dbReference type="Gene3D" id="1.20.144.10">
    <property type="entry name" value="Phosphatidic acid phosphatase type 2/haloperoxidase"/>
    <property type="match status" value="2"/>
</dbReference>
<feature type="transmembrane region" description="Helical" evidence="1">
    <location>
        <begin position="12"/>
        <end position="30"/>
    </location>
</feature>
<evidence type="ECO:0000313" key="3">
    <source>
        <dbReference type="EMBL" id="MDN7240535.1"/>
    </source>
</evidence>
<dbReference type="Proteomes" id="UP001172055">
    <property type="component" value="Unassembled WGS sequence"/>
</dbReference>
<keyword evidence="1" id="KW-0812">Transmembrane</keyword>
<feature type="transmembrane region" description="Helical" evidence="1">
    <location>
        <begin position="166"/>
        <end position="188"/>
    </location>
</feature>
<dbReference type="Pfam" id="PF01569">
    <property type="entry name" value="PAP2"/>
    <property type="match status" value="1"/>
</dbReference>
<dbReference type="EMBL" id="JAUJWV010000001">
    <property type="protein sequence ID" value="MDN7240535.1"/>
    <property type="molecule type" value="Genomic_DNA"/>
</dbReference>
<proteinExistence type="predicted"/>
<organism evidence="3 4">
    <name type="scientific">Planococcus shixiaomingii</name>
    <dbReference type="NCBI Taxonomy" id="3058393"/>
    <lineage>
        <taxon>Bacteria</taxon>
        <taxon>Bacillati</taxon>
        <taxon>Bacillota</taxon>
        <taxon>Bacilli</taxon>
        <taxon>Bacillales</taxon>
        <taxon>Caryophanaceae</taxon>
        <taxon>Planococcus</taxon>
    </lineage>
</organism>
<sequence>MEEEKKKAAFPALLLIIGLAVASFFIWLFAELAEELLENELRKFDETIIGFFNSVANSALDMFFLIITELGSVRFLTALSVLALLLLWFKAKDKWGILFFVIAVGGGSLLTLLLKNLYDRRRPSINESIDAVGYSFPSGHSMGSLLFYGFIGYFAVRSRLKKRVKVLILIILAALVVLIGTSRIYLGAHFPSDVIAGYIAGTIWLILCLLALEWAQWQSGSHVRPVQVMRRFLVSSFQSTKKRIRR</sequence>
<name>A0ABT8MY74_9BACL</name>
<dbReference type="InterPro" id="IPR000326">
    <property type="entry name" value="PAP2/HPO"/>
</dbReference>
<gene>
    <name evidence="3" type="ORF">QWY14_01980</name>
</gene>
<protein>
    <submittedName>
        <fullName evidence="3">Phosphatase PAP2 family protein</fullName>
    </submittedName>
</protein>
<dbReference type="SMART" id="SM00014">
    <property type="entry name" value="acidPPc"/>
    <property type="match status" value="1"/>
</dbReference>
<dbReference type="InterPro" id="IPR036938">
    <property type="entry name" value="PAP2/HPO_sf"/>
</dbReference>
<feature type="transmembrane region" description="Helical" evidence="1">
    <location>
        <begin position="194"/>
        <end position="215"/>
    </location>
</feature>
<keyword evidence="1" id="KW-0472">Membrane</keyword>
<reference evidence="3 4" key="1">
    <citation type="submission" date="2023-06" db="EMBL/GenBank/DDBJ databases">
        <title>Novel species in genus Planococcus.</title>
        <authorList>
            <person name="Ning S."/>
        </authorList>
    </citation>
    <scope>NUCLEOTIDE SEQUENCE [LARGE SCALE GENOMIC DNA]</scope>
    <source>
        <strain evidence="3 4">N028</strain>
    </source>
</reference>
<dbReference type="SUPFAM" id="SSF48317">
    <property type="entry name" value="Acid phosphatase/Vanadium-dependent haloperoxidase"/>
    <property type="match status" value="1"/>
</dbReference>
<accession>A0ABT8MY74</accession>
<feature type="domain" description="Phosphatidic acid phosphatase type 2/haloperoxidase" evidence="2">
    <location>
        <begin position="97"/>
        <end position="209"/>
    </location>
</feature>
<dbReference type="PANTHER" id="PTHR14969">
    <property type="entry name" value="SPHINGOSINE-1-PHOSPHATE PHOSPHOHYDROLASE"/>
    <property type="match status" value="1"/>
</dbReference>
<dbReference type="CDD" id="cd03392">
    <property type="entry name" value="PAP2_like_2"/>
    <property type="match status" value="1"/>
</dbReference>
<dbReference type="PANTHER" id="PTHR14969:SF13">
    <property type="entry name" value="AT30094P"/>
    <property type="match status" value="1"/>
</dbReference>
<feature type="transmembrane region" description="Helical" evidence="1">
    <location>
        <begin position="62"/>
        <end position="88"/>
    </location>
</feature>
<keyword evidence="1" id="KW-1133">Transmembrane helix</keyword>
<keyword evidence="4" id="KW-1185">Reference proteome</keyword>
<evidence type="ECO:0000259" key="2">
    <source>
        <dbReference type="SMART" id="SM00014"/>
    </source>
</evidence>
<feature type="transmembrane region" description="Helical" evidence="1">
    <location>
        <begin position="95"/>
        <end position="114"/>
    </location>
</feature>
<feature type="transmembrane region" description="Helical" evidence="1">
    <location>
        <begin position="134"/>
        <end position="154"/>
    </location>
</feature>